<accession>A0A8J3Q3V5</accession>
<sequence length="46" mass="4996">MAEGITGFALIAQNGSVADKLYRKLGYTPATWMHLERPGPSTDQDS</sequence>
<evidence type="ECO:0000313" key="2">
    <source>
        <dbReference type="Proteomes" id="UP000612899"/>
    </source>
</evidence>
<dbReference type="RefSeq" id="WP_203906782.1">
    <property type="nucleotide sequence ID" value="NZ_BONY01000004.1"/>
</dbReference>
<organism evidence="1 2">
    <name type="scientific">Rhizocola hellebori</name>
    <dbReference type="NCBI Taxonomy" id="1392758"/>
    <lineage>
        <taxon>Bacteria</taxon>
        <taxon>Bacillati</taxon>
        <taxon>Actinomycetota</taxon>
        <taxon>Actinomycetes</taxon>
        <taxon>Micromonosporales</taxon>
        <taxon>Micromonosporaceae</taxon>
        <taxon>Rhizocola</taxon>
    </lineage>
</organism>
<gene>
    <name evidence="1" type="ORF">Rhe02_09240</name>
</gene>
<evidence type="ECO:0000313" key="1">
    <source>
        <dbReference type="EMBL" id="GIH02857.1"/>
    </source>
</evidence>
<comment type="caution">
    <text evidence="1">The sequence shown here is derived from an EMBL/GenBank/DDBJ whole genome shotgun (WGS) entry which is preliminary data.</text>
</comment>
<name>A0A8J3Q3V5_9ACTN</name>
<dbReference type="Proteomes" id="UP000612899">
    <property type="component" value="Unassembled WGS sequence"/>
</dbReference>
<dbReference type="EMBL" id="BONY01000004">
    <property type="protein sequence ID" value="GIH02857.1"/>
    <property type="molecule type" value="Genomic_DNA"/>
</dbReference>
<keyword evidence="2" id="KW-1185">Reference proteome</keyword>
<dbReference type="AlphaFoldDB" id="A0A8J3Q3V5"/>
<protein>
    <submittedName>
        <fullName evidence="1">Uncharacterized protein</fullName>
    </submittedName>
</protein>
<proteinExistence type="predicted"/>
<reference evidence="1" key="1">
    <citation type="submission" date="2021-01" db="EMBL/GenBank/DDBJ databases">
        <title>Whole genome shotgun sequence of Rhizocola hellebori NBRC 109834.</title>
        <authorList>
            <person name="Komaki H."/>
            <person name="Tamura T."/>
        </authorList>
    </citation>
    <scope>NUCLEOTIDE SEQUENCE</scope>
    <source>
        <strain evidence="1">NBRC 109834</strain>
    </source>
</reference>